<keyword evidence="2" id="KW-1185">Reference proteome</keyword>
<gene>
    <name evidence="1" type="ORF">LDG_7671</name>
</gene>
<sequence length="47" mass="5384">MAVISLFHTPLLFFTRTGATLAGYVAFSPEKQEEKPKQIEYAMNFFI</sequence>
<dbReference type="HOGENOM" id="CLU_3169674_0_0_6"/>
<reference evidence="1 2" key="1">
    <citation type="journal article" date="2011" name="BMC Genomics">
        <title>Insight into cross-talk between intra-amoebal pathogens.</title>
        <authorList>
            <person name="Gimenez G."/>
            <person name="Bertelli C."/>
            <person name="Moliner C."/>
            <person name="Robert C."/>
            <person name="Raoult D."/>
            <person name="Fournier P.E."/>
            <person name="Greub G."/>
        </authorList>
    </citation>
    <scope>NUCLEOTIDE SEQUENCE [LARGE SCALE GENOMIC DNA]</scope>
    <source>
        <strain evidence="1 2">LLAP12</strain>
    </source>
</reference>
<proteinExistence type="predicted"/>
<evidence type="ECO:0000313" key="2">
    <source>
        <dbReference type="Proteomes" id="UP000002770"/>
    </source>
</evidence>
<accession>G9EQW7</accession>
<protein>
    <submittedName>
        <fullName evidence="1">Uncharacterized protein</fullName>
    </submittedName>
</protein>
<dbReference type="AlphaFoldDB" id="G9EQW7"/>
<dbReference type="Proteomes" id="UP000002770">
    <property type="component" value="Unassembled WGS sequence"/>
</dbReference>
<dbReference type="InParanoid" id="G9EQW7"/>
<dbReference type="EMBL" id="JH413832">
    <property type="protein sequence ID" value="EHL30338.1"/>
    <property type="molecule type" value="Genomic_DNA"/>
</dbReference>
<organism evidence="1 2">
    <name type="scientific">Legionella drancourtii LLAP12</name>
    <dbReference type="NCBI Taxonomy" id="658187"/>
    <lineage>
        <taxon>Bacteria</taxon>
        <taxon>Pseudomonadati</taxon>
        <taxon>Pseudomonadota</taxon>
        <taxon>Gammaproteobacteria</taxon>
        <taxon>Legionellales</taxon>
        <taxon>Legionellaceae</taxon>
        <taxon>Legionella</taxon>
    </lineage>
</organism>
<name>G9EQW7_9GAMM</name>
<evidence type="ECO:0000313" key="1">
    <source>
        <dbReference type="EMBL" id="EHL30338.1"/>
    </source>
</evidence>